<sequence length="308" mass="34459">KATDGLLSILKNKDWNGEEQALNSTKSHESGPEVYQTDSPHSATDIRVIIDDDNRLQTGIDKALRDYNIAQFVTVQSPGKDHQYQSKRQKVIISDAGRIGSAEENRFLDPRTKKSFVFDHLGLEASDPRDEEVDGESEPFRAALDNAAQEYITEHYKDGVASVFVPSPGNLVLQLVANKYNPQNFWSGRWRSKYEIDLNEKSVKGVVNVTVHYYEQGNVQLTTGFHPTISLPPSSPSPQAARQLLLQIIEAENTYQTTLSDTYHDLGEKSFKALRRALPMTRNKIDWDKVTGYKLGAELTASRGGFGS</sequence>
<evidence type="ECO:0000313" key="1">
    <source>
        <dbReference type="EMBL" id="CAG8719676.1"/>
    </source>
</evidence>
<accession>A0ACA9PRW9</accession>
<feature type="non-terminal residue" evidence="1">
    <location>
        <position position="1"/>
    </location>
</feature>
<protein>
    <submittedName>
        <fullName evidence="1">1679_t:CDS:1</fullName>
    </submittedName>
</protein>
<proteinExistence type="predicted"/>
<gene>
    <name evidence="1" type="ORF">ACOLOM_LOCUS11077</name>
</gene>
<dbReference type="EMBL" id="CAJVPT010038242">
    <property type="protein sequence ID" value="CAG8719676.1"/>
    <property type="molecule type" value="Genomic_DNA"/>
</dbReference>
<name>A0ACA9PRW9_9GLOM</name>
<dbReference type="Proteomes" id="UP000789525">
    <property type="component" value="Unassembled WGS sequence"/>
</dbReference>
<organism evidence="1 2">
    <name type="scientific">Acaulospora colombiana</name>
    <dbReference type="NCBI Taxonomy" id="27376"/>
    <lineage>
        <taxon>Eukaryota</taxon>
        <taxon>Fungi</taxon>
        <taxon>Fungi incertae sedis</taxon>
        <taxon>Mucoromycota</taxon>
        <taxon>Glomeromycotina</taxon>
        <taxon>Glomeromycetes</taxon>
        <taxon>Diversisporales</taxon>
        <taxon>Acaulosporaceae</taxon>
        <taxon>Acaulospora</taxon>
    </lineage>
</organism>
<comment type="caution">
    <text evidence="1">The sequence shown here is derived from an EMBL/GenBank/DDBJ whole genome shotgun (WGS) entry which is preliminary data.</text>
</comment>
<reference evidence="1" key="1">
    <citation type="submission" date="2021-06" db="EMBL/GenBank/DDBJ databases">
        <authorList>
            <person name="Kallberg Y."/>
            <person name="Tangrot J."/>
            <person name="Rosling A."/>
        </authorList>
    </citation>
    <scope>NUCLEOTIDE SEQUENCE</scope>
    <source>
        <strain evidence="1">CL356</strain>
    </source>
</reference>
<keyword evidence="2" id="KW-1185">Reference proteome</keyword>
<evidence type="ECO:0000313" key="2">
    <source>
        <dbReference type="Proteomes" id="UP000789525"/>
    </source>
</evidence>